<dbReference type="Pfam" id="PF01532">
    <property type="entry name" value="Glyco_hydro_47"/>
    <property type="match status" value="1"/>
</dbReference>
<proteinExistence type="inferred from homology"/>
<evidence type="ECO:0000256" key="4">
    <source>
        <dbReference type="ARBA" id="ARBA00022801"/>
    </source>
</evidence>
<keyword evidence="10" id="KW-0472">Membrane</keyword>
<feature type="transmembrane region" description="Helical" evidence="10">
    <location>
        <begin position="12"/>
        <end position="29"/>
    </location>
</feature>
<organism evidence="11 12">
    <name type="scientific">Penicillium oxalicum (strain 114-2 / CGMCC 5302)</name>
    <name type="common">Penicillium decumbens</name>
    <dbReference type="NCBI Taxonomy" id="933388"/>
    <lineage>
        <taxon>Eukaryota</taxon>
        <taxon>Fungi</taxon>
        <taxon>Dikarya</taxon>
        <taxon>Ascomycota</taxon>
        <taxon>Pezizomycotina</taxon>
        <taxon>Eurotiomycetes</taxon>
        <taxon>Eurotiomycetidae</taxon>
        <taxon>Eurotiales</taxon>
        <taxon>Aspergillaceae</taxon>
        <taxon>Penicillium</taxon>
    </lineage>
</organism>
<dbReference type="GO" id="GO:0005509">
    <property type="term" value="F:calcium ion binding"/>
    <property type="evidence" value="ECO:0007669"/>
    <property type="project" value="InterPro"/>
</dbReference>
<dbReference type="PRINTS" id="PR00747">
    <property type="entry name" value="GLYHDRLASE47"/>
</dbReference>
<dbReference type="PANTHER" id="PTHR11742:SF49">
    <property type="entry name" value="ALPHA-1,2-MANNOSIDASE"/>
    <property type="match status" value="1"/>
</dbReference>
<evidence type="ECO:0000256" key="10">
    <source>
        <dbReference type="SAM" id="Phobius"/>
    </source>
</evidence>
<comment type="pathway">
    <text evidence="2">Protein modification; protein glycosylation.</text>
</comment>
<keyword evidence="5 8" id="KW-1015">Disulfide bond</keyword>
<dbReference type="PANTHER" id="PTHR11742">
    <property type="entry name" value="MANNOSYL-OLIGOSACCHARIDE ALPHA-1,2-MANNOSIDASE-RELATED"/>
    <property type="match status" value="1"/>
</dbReference>
<evidence type="ECO:0000256" key="8">
    <source>
        <dbReference type="PIRSR" id="PIRSR601382-3"/>
    </source>
</evidence>
<evidence type="ECO:0000256" key="6">
    <source>
        <dbReference type="PIRSR" id="PIRSR601382-1"/>
    </source>
</evidence>
<dbReference type="eggNOG" id="KOG2204">
    <property type="taxonomic scope" value="Eukaryota"/>
</dbReference>
<feature type="active site" evidence="6">
    <location>
        <position position="325"/>
    </location>
</feature>
<evidence type="ECO:0000313" key="11">
    <source>
        <dbReference type="EMBL" id="EPS27542.1"/>
    </source>
</evidence>
<gene>
    <name evidence="11" type="ORF">PDE_02485</name>
</gene>
<evidence type="ECO:0000256" key="1">
    <source>
        <dbReference type="ARBA" id="ARBA00001913"/>
    </source>
</evidence>
<evidence type="ECO:0000256" key="7">
    <source>
        <dbReference type="PIRSR" id="PIRSR601382-2"/>
    </source>
</evidence>
<dbReference type="EMBL" id="KB644410">
    <property type="protein sequence ID" value="EPS27542.1"/>
    <property type="molecule type" value="Genomic_DNA"/>
</dbReference>
<keyword evidence="12" id="KW-1185">Reference proteome</keyword>
<dbReference type="InterPro" id="IPR050749">
    <property type="entry name" value="Glycosyl_Hydrolase_47"/>
</dbReference>
<evidence type="ECO:0000256" key="3">
    <source>
        <dbReference type="ARBA" id="ARBA00007658"/>
    </source>
</evidence>
<evidence type="ECO:0000313" key="12">
    <source>
        <dbReference type="Proteomes" id="UP000019376"/>
    </source>
</evidence>
<dbReference type="GO" id="GO:0016020">
    <property type="term" value="C:membrane"/>
    <property type="evidence" value="ECO:0007669"/>
    <property type="project" value="InterPro"/>
</dbReference>
<dbReference type="GO" id="GO:0005975">
    <property type="term" value="P:carbohydrate metabolic process"/>
    <property type="evidence" value="ECO:0007669"/>
    <property type="project" value="InterPro"/>
</dbReference>
<keyword evidence="7" id="KW-0479">Metal-binding</keyword>
<comment type="cofactor">
    <cofactor evidence="1 7">
        <name>Ca(2+)</name>
        <dbReference type="ChEBI" id="CHEBI:29108"/>
    </cofactor>
</comment>
<dbReference type="PhylomeDB" id="S8AZU0"/>
<keyword evidence="10" id="KW-1133">Transmembrane helix</keyword>
<dbReference type="InterPro" id="IPR036026">
    <property type="entry name" value="Seven-hairpin_glycosidases"/>
</dbReference>
<dbReference type="UniPathway" id="UPA00378"/>
<dbReference type="GO" id="GO:0005783">
    <property type="term" value="C:endoplasmic reticulum"/>
    <property type="evidence" value="ECO:0007669"/>
    <property type="project" value="TreeGrafter"/>
</dbReference>
<evidence type="ECO:0000256" key="5">
    <source>
        <dbReference type="ARBA" id="ARBA00023157"/>
    </source>
</evidence>
<dbReference type="Gene3D" id="1.50.10.10">
    <property type="match status" value="1"/>
</dbReference>
<dbReference type="InterPro" id="IPR001382">
    <property type="entry name" value="Glyco_hydro_47"/>
</dbReference>
<dbReference type="HOGENOM" id="CLU_003818_0_0_1"/>
<dbReference type="AlphaFoldDB" id="S8AZU0"/>
<sequence length="601" mass="68604">MVTHRKSRSLTTTILFLLFAYICLIWLPLHHLGSRHHRHPRPPPLHSDQHSQHSIHLNSTTVEKHPVSSYISLPPLPSSTASSIPQIQYDFPPESRPERKIRLQRQRAVKQAFLHAWTGYKDHAWLRDEVTPQTGGYQDTFSGWGATLVDSLDALIILGLDDELELALEALTQIDFTTTGSGDVNVFEITIRYMGGFLAAHDLTHGKYPILLQKAEELGAMIYNAFDTPNRMPQMRWDWSRSAQGKEIEAAERTVLAEFGSLTLEFTRLSQLTGNPKYFDAVQRITNELERAQSKTRIPGLWPLFVDAKHLRFDWSQFSLGGCADSTYEYLPKQHILLGAQRDEYREMYEAAMKVITGKLLFRAMTKDEERQVLFTSNALGLRGGKLHDVEYIQEHLKCFLGGMVGLASKVFNRTEDLPIARGLTDGCIWAYESMATGIMPEIMAVSPCKDMAHCPWDEGKWYEDVLGQPIHSRKHLEQAQEVVEREGLPPGVVGVTDAAYKLRPEAIESIFIMYRITGDKTLQDVAWRMFQNIDKVTRTKYGHSAIDDVRNPLPQLSNKMESFWLAETLKYFYLIFSEPDHISLDEYVLSTEAHPFKRPS</sequence>
<feature type="active site" evidence="6">
    <location>
        <position position="506"/>
    </location>
</feature>
<reference evidence="11 12" key="1">
    <citation type="journal article" date="2013" name="PLoS ONE">
        <title>Genomic and secretomic analyses reveal unique features of the lignocellulolytic enzyme system of Penicillium decumbens.</title>
        <authorList>
            <person name="Liu G."/>
            <person name="Zhang L."/>
            <person name="Wei X."/>
            <person name="Zou G."/>
            <person name="Qin Y."/>
            <person name="Ma L."/>
            <person name="Li J."/>
            <person name="Zheng H."/>
            <person name="Wang S."/>
            <person name="Wang C."/>
            <person name="Xun L."/>
            <person name="Zhao G.-P."/>
            <person name="Zhou Z."/>
            <person name="Qu Y."/>
        </authorList>
    </citation>
    <scope>NUCLEOTIDE SEQUENCE [LARGE SCALE GENOMIC DNA]</scope>
    <source>
        <strain evidence="12">114-2 / CGMCC 5302</strain>
    </source>
</reference>
<protein>
    <recommendedName>
        <fullName evidence="9">alpha-1,2-Mannosidase</fullName>
        <ecNumber evidence="9">3.2.1.-</ecNumber>
    </recommendedName>
</protein>
<dbReference type="STRING" id="933388.S8AZU0"/>
<evidence type="ECO:0000256" key="9">
    <source>
        <dbReference type="RuleBase" id="RU361193"/>
    </source>
</evidence>
<dbReference type="GO" id="GO:0036503">
    <property type="term" value="P:ERAD pathway"/>
    <property type="evidence" value="ECO:0007669"/>
    <property type="project" value="UniProtKB-ARBA"/>
</dbReference>
<keyword evidence="9" id="KW-0326">Glycosidase</keyword>
<accession>S8AZU0</accession>
<dbReference type="EC" id="3.2.1.-" evidence="9"/>
<keyword evidence="10" id="KW-0812">Transmembrane</keyword>
<dbReference type="OrthoDB" id="8118055at2759"/>
<dbReference type="GO" id="GO:0004571">
    <property type="term" value="F:mannosyl-oligosaccharide 1,2-alpha-mannosidase activity"/>
    <property type="evidence" value="ECO:0007669"/>
    <property type="project" value="InterPro"/>
</dbReference>
<dbReference type="SUPFAM" id="SSF48225">
    <property type="entry name" value="Seven-hairpin glycosidases"/>
    <property type="match status" value="1"/>
</dbReference>
<feature type="disulfide bond" evidence="8">
    <location>
        <begin position="399"/>
        <end position="428"/>
    </location>
</feature>
<dbReference type="Proteomes" id="UP000019376">
    <property type="component" value="Unassembled WGS sequence"/>
</dbReference>
<name>S8AZU0_PENO1</name>
<comment type="similarity">
    <text evidence="3 9">Belongs to the glycosyl hydrolase 47 family.</text>
</comment>
<feature type="active site" description="Proton donor" evidence="6">
    <location>
        <position position="188"/>
    </location>
</feature>
<dbReference type="FunFam" id="1.50.10.10:FF:000037">
    <property type="entry name" value="alpha-1,2-Mannosidase"/>
    <property type="match status" value="1"/>
</dbReference>
<keyword evidence="7" id="KW-0106">Calcium</keyword>
<evidence type="ECO:0000256" key="2">
    <source>
        <dbReference type="ARBA" id="ARBA00004922"/>
    </source>
</evidence>
<dbReference type="InterPro" id="IPR012341">
    <property type="entry name" value="6hp_glycosidase-like_sf"/>
</dbReference>
<feature type="binding site" evidence="7">
    <location>
        <position position="592"/>
    </location>
    <ligand>
        <name>Ca(2+)</name>
        <dbReference type="ChEBI" id="CHEBI:29108"/>
    </ligand>
</feature>
<keyword evidence="4 9" id="KW-0378">Hydrolase</keyword>
<feature type="active site" description="Proton donor" evidence="6">
    <location>
        <position position="442"/>
    </location>
</feature>